<reference evidence="2" key="1">
    <citation type="submission" date="2020-04" db="EMBL/GenBank/DDBJ databases">
        <title>Global-level population genomics: horizontal gene transfer, symbiosis and evolution in Rhizobia.</title>
        <authorList>
            <person name="Gai Y."/>
        </authorList>
    </citation>
    <scope>NUCLEOTIDE SEQUENCE</scope>
    <source>
        <strain evidence="2">BLR57</strain>
    </source>
</reference>
<feature type="compositionally biased region" description="Polar residues" evidence="1">
    <location>
        <begin position="162"/>
        <end position="173"/>
    </location>
</feature>
<dbReference type="AlphaFoldDB" id="A0A9Q3QVW1"/>
<evidence type="ECO:0000313" key="3">
    <source>
        <dbReference type="Proteomes" id="UP000749740"/>
    </source>
</evidence>
<comment type="caution">
    <text evidence="2">The sequence shown here is derived from an EMBL/GenBank/DDBJ whole genome shotgun (WGS) entry which is preliminary data.</text>
</comment>
<dbReference type="Proteomes" id="UP000749740">
    <property type="component" value="Unassembled WGS sequence"/>
</dbReference>
<protein>
    <recommendedName>
        <fullName evidence="4">Siphovirus Gp157 family protein</fullName>
    </recommendedName>
</protein>
<sequence>MAEVEFDIVRQAEAAKRLVASLRLQGADGDEDLVADTIEGQTDLKEAIEIALAEIDECDVLIVGLKAKEDEFATRRRRIEERVDRIRATIEQAMLTTEQQSFRLSRATVSINRRQPGLIVNNEADIPTRFWIEQERPAPKLDKKSLTEALRSGEAIPGANLDNGSYSLSVRRK</sequence>
<evidence type="ECO:0008006" key="4">
    <source>
        <dbReference type="Google" id="ProtNLM"/>
    </source>
</evidence>
<name>A0A9Q3QVW1_9HYPH</name>
<proteinExistence type="predicted"/>
<dbReference type="Pfam" id="PF05565">
    <property type="entry name" value="Sipho_Gp157"/>
    <property type="match status" value="1"/>
</dbReference>
<dbReference type="EMBL" id="JABDYC010000001">
    <property type="protein sequence ID" value="MBX5021185.1"/>
    <property type="molecule type" value="Genomic_DNA"/>
</dbReference>
<evidence type="ECO:0000256" key="1">
    <source>
        <dbReference type="SAM" id="MobiDB-lite"/>
    </source>
</evidence>
<gene>
    <name evidence="2" type="ORF">HJB63_01075</name>
</gene>
<evidence type="ECO:0000313" key="2">
    <source>
        <dbReference type="EMBL" id="MBX5021185.1"/>
    </source>
</evidence>
<dbReference type="RefSeq" id="WP_221133333.1">
    <property type="nucleotide sequence ID" value="NZ_JABDYC010000001.1"/>
</dbReference>
<dbReference type="InterPro" id="IPR008840">
    <property type="entry name" value="Sipho_Gp157"/>
</dbReference>
<organism evidence="2 3">
    <name type="scientific">Rhizobium lentis</name>
    <dbReference type="NCBI Taxonomy" id="1138194"/>
    <lineage>
        <taxon>Bacteria</taxon>
        <taxon>Pseudomonadati</taxon>
        <taxon>Pseudomonadota</taxon>
        <taxon>Alphaproteobacteria</taxon>
        <taxon>Hyphomicrobiales</taxon>
        <taxon>Rhizobiaceae</taxon>
        <taxon>Rhizobium/Agrobacterium group</taxon>
        <taxon>Rhizobium</taxon>
    </lineage>
</organism>
<feature type="region of interest" description="Disordered" evidence="1">
    <location>
        <begin position="153"/>
        <end position="173"/>
    </location>
</feature>
<accession>A0A9Q3QVW1</accession>